<keyword evidence="2" id="KW-1185">Reference proteome</keyword>
<protein>
    <submittedName>
        <fullName evidence="1">Branched-chain amino acid aminotransferase</fullName>
    </submittedName>
</protein>
<proteinExistence type="predicted"/>
<comment type="caution">
    <text evidence="1">The sequence shown here is derived from an EMBL/GenBank/DDBJ whole genome shotgun (WGS) entry which is preliminary data.</text>
</comment>
<dbReference type="Proteomes" id="UP000307756">
    <property type="component" value="Unassembled WGS sequence"/>
</dbReference>
<evidence type="ECO:0000313" key="1">
    <source>
        <dbReference type="EMBL" id="TKC19312.1"/>
    </source>
</evidence>
<dbReference type="GO" id="GO:0008483">
    <property type="term" value="F:transaminase activity"/>
    <property type="evidence" value="ECO:0007669"/>
    <property type="project" value="UniProtKB-KW"/>
</dbReference>
<reference evidence="1 2" key="1">
    <citation type="journal article" date="2011" name="J. Microbiol.">
        <title>Bacillus kyonggiensis sp. nov., isolated from soil of a lettuce field.</title>
        <authorList>
            <person name="Dong K."/>
            <person name="Lee S."/>
        </authorList>
    </citation>
    <scope>NUCLEOTIDE SEQUENCE [LARGE SCALE GENOMIC DNA]</scope>
    <source>
        <strain evidence="1 2">NB22</strain>
    </source>
</reference>
<dbReference type="AlphaFoldDB" id="A0A4U1D9X3"/>
<sequence length="148" mass="17210">MEANQVYIERCDKETENLLAEEGQAFLSNPIDYLLSHKNEFVYIEATPFNEIGVDALSIEIDDIFGMYDVMLGLKLPKKLEPSIKAFLNQELQGEDIKFDLMFDQNDGLWNVNFTLNFLPDFRESMTFQEAFTSIYEFLAKLVKEVKQ</sequence>
<keyword evidence="1" id="KW-0032">Aminotransferase</keyword>
<keyword evidence="1" id="KW-0808">Transferase</keyword>
<dbReference type="RefSeq" id="WP_136830223.1">
    <property type="nucleotide sequence ID" value="NZ_SWBM01000001.1"/>
</dbReference>
<accession>A0A4U1D9X3</accession>
<organism evidence="1 2">
    <name type="scientific">Robertmurraya kyonggiensis</name>
    <dbReference type="NCBI Taxonomy" id="1037680"/>
    <lineage>
        <taxon>Bacteria</taxon>
        <taxon>Bacillati</taxon>
        <taxon>Bacillota</taxon>
        <taxon>Bacilli</taxon>
        <taxon>Bacillales</taxon>
        <taxon>Bacillaceae</taxon>
        <taxon>Robertmurraya</taxon>
    </lineage>
</organism>
<name>A0A4U1D9X3_9BACI</name>
<gene>
    <name evidence="1" type="ORF">FA727_07170</name>
</gene>
<dbReference type="OrthoDB" id="2436979at2"/>
<evidence type="ECO:0000313" key="2">
    <source>
        <dbReference type="Proteomes" id="UP000307756"/>
    </source>
</evidence>
<dbReference type="EMBL" id="SWBM01000001">
    <property type="protein sequence ID" value="TKC19312.1"/>
    <property type="molecule type" value="Genomic_DNA"/>
</dbReference>